<dbReference type="InterPro" id="IPR001304">
    <property type="entry name" value="C-type_lectin-like"/>
</dbReference>
<feature type="domain" description="C-type lectin" evidence="4">
    <location>
        <begin position="17"/>
        <end position="134"/>
    </location>
</feature>
<dbReference type="EMBL" id="AY057977">
    <property type="protein sequence ID" value="AAL29935.1"/>
    <property type="molecule type" value="mRNA"/>
</dbReference>
<protein>
    <submittedName>
        <fullName evidence="5">Scarf3b</fullName>
    </submittedName>
</protein>
<gene>
    <name evidence="5" type="primary">scarf3b</name>
</gene>
<dbReference type="GO" id="GO:0005615">
    <property type="term" value="C:extracellular space"/>
    <property type="evidence" value="ECO:0007669"/>
    <property type="project" value="TreeGrafter"/>
</dbReference>
<dbReference type="CDD" id="cd03592">
    <property type="entry name" value="CLECT_selectins_like"/>
    <property type="match status" value="2"/>
</dbReference>
<reference evidence="5" key="1">
    <citation type="journal article" date="2002" name="Glycobiology">
        <title>Identification and characterization of a new family of C-type lectin-like genes from planaria Girardia tigrina.</title>
        <authorList>
            <person name="Shagin D.A."/>
            <person name="Barsova E.V."/>
            <person name="Bogdanova E."/>
            <person name="Britanova O.V."/>
            <person name="Gurskaya N."/>
            <person name="Lukyanov K.A."/>
            <person name="Matz M.V."/>
            <person name="Punkova N.I."/>
            <person name="Usman N.Y."/>
            <person name="Kopantzev E.P."/>
            <person name="Salo E."/>
            <person name="Lukyanov S.A."/>
        </authorList>
    </citation>
    <scope>NUCLEOTIDE SEQUENCE</scope>
</reference>
<dbReference type="SMART" id="SM00034">
    <property type="entry name" value="CLECT"/>
    <property type="match status" value="3"/>
</dbReference>
<keyword evidence="2" id="KW-1015">Disulfide bond</keyword>
<dbReference type="InterPro" id="IPR016186">
    <property type="entry name" value="C-type_lectin-like/link_sf"/>
</dbReference>
<dbReference type="PANTHER" id="PTHR22799">
    <property type="entry name" value="TETRANECTIN-RELATED"/>
    <property type="match status" value="1"/>
</dbReference>
<evidence type="ECO:0000313" key="5">
    <source>
        <dbReference type="EMBL" id="AAL29935.1"/>
    </source>
</evidence>
<dbReference type="InterPro" id="IPR016187">
    <property type="entry name" value="CTDL_fold"/>
</dbReference>
<dbReference type="Pfam" id="PF00059">
    <property type="entry name" value="Lectin_C"/>
    <property type="match status" value="3"/>
</dbReference>
<feature type="domain" description="C-type lectin" evidence="4">
    <location>
        <begin position="140"/>
        <end position="252"/>
    </location>
</feature>
<dbReference type="Gene3D" id="3.10.100.10">
    <property type="entry name" value="Mannose-Binding Protein A, subunit A"/>
    <property type="match status" value="3"/>
</dbReference>
<proteinExistence type="evidence at transcript level"/>
<dbReference type="PANTHER" id="PTHR22799:SF3">
    <property type="entry name" value="TETRANECTIN"/>
    <property type="match status" value="1"/>
</dbReference>
<keyword evidence="3" id="KW-0732">Signal</keyword>
<evidence type="ECO:0000256" key="2">
    <source>
        <dbReference type="ARBA" id="ARBA00023157"/>
    </source>
</evidence>
<sequence>MLHFFQLFLVGLIFQLTQAQYYHLNKNKMNYNDAVKYCNSKEMRLVKITDSQTNAAVFELASKNGMGTYWMNGNDIAIEGTWVDTENKPLVYKNWYKGEPNNWGGDQNCLVAAYHPNEMWFDIGCNTLNSVICEIVIENYHTNKNKMTYNDAVKYCNDRNMDLVKIPNSEVNMNVYNLALKHNLGTYWMNGNDIAIEGTWVDTENKPLVYKNWYKGEPNNWGGNQNCLVVAYHPNEMWFDIGCNTLNSVICEVVEENCHTNKNKMTYNDAVKYCNDRNMDLVKIPNSEVNVNVYNLALKHNLGTYWMNGNDIAIEGTWVDTENKPLVYKNWYKGEPNNWGGNQNCLVAAYHPNEMWFDIGCNTLNSVICYNANGKKISCKD</sequence>
<dbReference type="SUPFAM" id="SSF56436">
    <property type="entry name" value="C-type lectin-like"/>
    <property type="match status" value="3"/>
</dbReference>
<feature type="chain" id="PRO_5004315761" evidence="3">
    <location>
        <begin position="20"/>
        <end position="381"/>
    </location>
</feature>
<feature type="signal peptide" evidence="3">
    <location>
        <begin position="1"/>
        <end position="19"/>
    </location>
</feature>
<feature type="domain" description="C-type lectin" evidence="4">
    <location>
        <begin position="254"/>
        <end position="370"/>
    </location>
</feature>
<accession>Q8WSW7</accession>
<dbReference type="GO" id="GO:0030246">
    <property type="term" value="F:carbohydrate binding"/>
    <property type="evidence" value="ECO:0007669"/>
    <property type="project" value="UniProtKB-KW"/>
</dbReference>
<organism evidence="5">
    <name type="scientific">Girardia tigrina</name>
    <name type="common">Planarian</name>
    <name type="synonym">Dugesia tigrina</name>
    <dbReference type="NCBI Taxonomy" id="6162"/>
    <lineage>
        <taxon>Eukaryota</taxon>
        <taxon>Metazoa</taxon>
        <taxon>Spiralia</taxon>
        <taxon>Lophotrochozoa</taxon>
        <taxon>Platyhelminthes</taxon>
        <taxon>Rhabditophora</taxon>
        <taxon>Seriata</taxon>
        <taxon>Tricladida</taxon>
        <taxon>Continenticola</taxon>
        <taxon>Geoplanoidea</taxon>
        <taxon>Dugesiidae</taxon>
        <taxon>Girardia</taxon>
    </lineage>
</organism>
<dbReference type="PROSITE" id="PS00615">
    <property type="entry name" value="C_TYPE_LECTIN_1"/>
    <property type="match status" value="2"/>
</dbReference>
<evidence type="ECO:0000256" key="1">
    <source>
        <dbReference type="ARBA" id="ARBA00022734"/>
    </source>
</evidence>
<evidence type="ECO:0000259" key="4">
    <source>
        <dbReference type="PROSITE" id="PS50041"/>
    </source>
</evidence>
<dbReference type="PROSITE" id="PS50041">
    <property type="entry name" value="C_TYPE_LECTIN_2"/>
    <property type="match status" value="3"/>
</dbReference>
<name>Q8WSW7_GIRTI</name>
<dbReference type="InterPro" id="IPR018378">
    <property type="entry name" value="C-type_lectin_CS"/>
</dbReference>
<evidence type="ECO:0000256" key="3">
    <source>
        <dbReference type="SAM" id="SignalP"/>
    </source>
</evidence>
<dbReference type="InterPro" id="IPR033991">
    <property type="entry name" value="Selectin_CTLD"/>
</dbReference>
<keyword evidence="1" id="KW-0430">Lectin</keyword>
<dbReference type="InterPro" id="IPR051663">
    <property type="entry name" value="CLec_Tetranectin-domain"/>
</dbReference>
<dbReference type="AlphaFoldDB" id="Q8WSW7"/>